<comment type="similarity">
    <text evidence="1">Belongs to the RelE toxin family.</text>
</comment>
<evidence type="ECO:0000313" key="4">
    <source>
        <dbReference type="Proteomes" id="UP000332515"/>
    </source>
</evidence>
<comment type="caution">
    <text evidence="3">The sequence shown here is derived from an EMBL/GenBank/DDBJ whole genome shotgun (WGS) entry which is preliminary data.</text>
</comment>
<dbReference type="RefSeq" id="WP_312861430.1">
    <property type="nucleotide sequence ID" value="NZ_VWNA01000001.1"/>
</dbReference>
<reference evidence="3 4" key="1">
    <citation type="submission" date="2019-09" db="EMBL/GenBank/DDBJ databases">
        <title>Segnochrobactrum spirostomi gen. nov., sp. nov., isolated from the ciliate Spirostomum cf. yagiui and description of a novel family, Segnochrobactraceae fam. nov. within the order Rhizobiales of the class Alphaproteobacteria.</title>
        <authorList>
            <person name="Akter S."/>
            <person name="Shazib S.U.A."/>
            <person name="Shin M.K."/>
        </authorList>
    </citation>
    <scope>NUCLEOTIDE SEQUENCE [LARGE SCALE GENOMIC DNA]</scope>
    <source>
        <strain evidence="3 4">Sp-1</strain>
    </source>
</reference>
<proteinExistence type="inferred from homology"/>
<dbReference type="InterPro" id="IPR051803">
    <property type="entry name" value="TA_system_RelE-like_toxin"/>
</dbReference>
<dbReference type="AlphaFoldDB" id="A0A6A7XZW4"/>
<evidence type="ECO:0000313" key="3">
    <source>
        <dbReference type="EMBL" id="MQT11667.1"/>
    </source>
</evidence>
<dbReference type="Proteomes" id="UP000332515">
    <property type="component" value="Unassembled WGS sequence"/>
</dbReference>
<protein>
    <submittedName>
        <fullName evidence="3">Type II toxin-antitoxin system RelE/ParE family toxin</fullName>
    </submittedName>
</protein>
<dbReference type="EMBL" id="VWNA01000001">
    <property type="protein sequence ID" value="MQT11667.1"/>
    <property type="molecule type" value="Genomic_DNA"/>
</dbReference>
<name>A0A6A7XZW4_9HYPH</name>
<evidence type="ECO:0000256" key="2">
    <source>
        <dbReference type="ARBA" id="ARBA00022649"/>
    </source>
</evidence>
<dbReference type="PANTHER" id="PTHR33755:SF7">
    <property type="entry name" value="TOXIN MODULE OF TOXIN-ANTITOXIN SYSTEM RELE_STBE FAMILY"/>
    <property type="match status" value="1"/>
</dbReference>
<dbReference type="PANTHER" id="PTHR33755">
    <property type="entry name" value="TOXIN PARE1-RELATED"/>
    <property type="match status" value="1"/>
</dbReference>
<evidence type="ECO:0000256" key="1">
    <source>
        <dbReference type="ARBA" id="ARBA00006226"/>
    </source>
</evidence>
<sequence>MSRLIVTEHGARGLARCRKFLAAENAIAAERAALRIERSFRLLQASPHIGRPYRGFPAMRELIIPFGHTGYVAVYRYEESLDTVFIVAFRHMREAGY</sequence>
<dbReference type="InterPro" id="IPR007712">
    <property type="entry name" value="RelE/ParE_toxin"/>
</dbReference>
<dbReference type="InterPro" id="IPR035093">
    <property type="entry name" value="RelE/ParE_toxin_dom_sf"/>
</dbReference>
<keyword evidence="2" id="KW-1277">Toxin-antitoxin system</keyword>
<dbReference type="Pfam" id="PF05016">
    <property type="entry name" value="ParE_toxin"/>
    <property type="match status" value="1"/>
</dbReference>
<dbReference type="Gene3D" id="3.30.2310.20">
    <property type="entry name" value="RelE-like"/>
    <property type="match status" value="1"/>
</dbReference>
<gene>
    <name evidence="3" type="ORF">F0357_03050</name>
</gene>
<keyword evidence="4" id="KW-1185">Reference proteome</keyword>
<accession>A0A6A7XZW4</accession>
<organism evidence="3 4">
    <name type="scientific">Segnochrobactrum spirostomi</name>
    <dbReference type="NCBI Taxonomy" id="2608987"/>
    <lineage>
        <taxon>Bacteria</taxon>
        <taxon>Pseudomonadati</taxon>
        <taxon>Pseudomonadota</taxon>
        <taxon>Alphaproteobacteria</taxon>
        <taxon>Hyphomicrobiales</taxon>
        <taxon>Segnochrobactraceae</taxon>
        <taxon>Segnochrobactrum</taxon>
    </lineage>
</organism>